<dbReference type="AlphaFoldDB" id="A0A9P9HQ03"/>
<evidence type="ECO:0000313" key="1">
    <source>
        <dbReference type="EMBL" id="KAH7260692.1"/>
    </source>
</evidence>
<feature type="non-terminal residue" evidence="1">
    <location>
        <position position="167"/>
    </location>
</feature>
<dbReference type="EMBL" id="JAGMUX010000004">
    <property type="protein sequence ID" value="KAH7260692.1"/>
    <property type="molecule type" value="Genomic_DNA"/>
</dbReference>
<dbReference type="RefSeq" id="XP_046052569.1">
    <property type="nucleotide sequence ID" value="XM_046187122.1"/>
</dbReference>
<reference evidence="1" key="1">
    <citation type="journal article" date="2021" name="Nat. Commun.">
        <title>Genetic determinants of endophytism in the Arabidopsis root mycobiome.</title>
        <authorList>
            <person name="Mesny F."/>
            <person name="Miyauchi S."/>
            <person name="Thiergart T."/>
            <person name="Pickel B."/>
            <person name="Atanasova L."/>
            <person name="Karlsson M."/>
            <person name="Huettel B."/>
            <person name="Barry K.W."/>
            <person name="Haridas S."/>
            <person name="Chen C."/>
            <person name="Bauer D."/>
            <person name="Andreopoulos W."/>
            <person name="Pangilinan J."/>
            <person name="LaButti K."/>
            <person name="Riley R."/>
            <person name="Lipzen A."/>
            <person name="Clum A."/>
            <person name="Drula E."/>
            <person name="Henrissat B."/>
            <person name="Kohler A."/>
            <person name="Grigoriev I.V."/>
            <person name="Martin F.M."/>
            <person name="Hacquard S."/>
        </authorList>
    </citation>
    <scope>NUCLEOTIDE SEQUENCE</scope>
    <source>
        <strain evidence="1">MPI-CAGE-AT-0023</strain>
    </source>
</reference>
<sequence length="167" mass="18516">IDIDAVTVVPYGAADSWARENPGSMIASYIEDAVKELENNPQHRDEINKLASAHILTMDVDEEKTFDACGAKLTGDGKLAIVFGADRLGSNTGDAFWHRNLEKGISLAPTTDVLSFYARKGIREDYEPDIASVQSDLKDILHKDITLHPNFEEFYEKLKQTKDGTDS</sequence>
<proteinExistence type="predicted"/>
<dbReference type="GeneID" id="70217076"/>
<dbReference type="Proteomes" id="UP000720189">
    <property type="component" value="Unassembled WGS sequence"/>
</dbReference>
<protein>
    <submittedName>
        <fullName evidence="1">Uncharacterized protein</fullName>
    </submittedName>
</protein>
<comment type="caution">
    <text evidence="1">The sequence shown here is derived from an EMBL/GenBank/DDBJ whole genome shotgun (WGS) entry which is preliminary data.</text>
</comment>
<gene>
    <name evidence="1" type="ORF">BKA55DRAFT_504774</name>
</gene>
<name>A0A9P9HQ03_FUSRE</name>
<evidence type="ECO:0000313" key="2">
    <source>
        <dbReference type="Proteomes" id="UP000720189"/>
    </source>
</evidence>
<dbReference type="OrthoDB" id="2364174at2759"/>
<keyword evidence="2" id="KW-1185">Reference proteome</keyword>
<organism evidence="1 2">
    <name type="scientific">Fusarium redolens</name>
    <dbReference type="NCBI Taxonomy" id="48865"/>
    <lineage>
        <taxon>Eukaryota</taxon>
        <taxon>Fungi</taxon>
        <taxon>Dikarya</taxon>
        <taxon>Ascomycota</taxon>
        <taxon>Pezizomycotina</taxon>
        <taxon>Sordariomycetes</taxon>
        <taxon>Hypocreomycetidae</taxon>
        <taxon>Hypocreales</taxon>
        <taxon>Nectriaceae</taxon>
        <taxon>Fusarium</taxon>
        <taxon>Fusarium redolens species complex</taxon>
    </lineage>
</organism>
<accession>A0A9P9HQ03</accession>